<comment type="caution">
    <text evidence="4">The sequence shown here is derived from an EMBL/GenBank/DDBJ whole genome shotgun (WGS) entry which is preliminary data.</text>
</comment>
<dbReference type="OrthoDB" id="1879545at2759"/>
<dbReference type="AlphaFoldDB" id="A0A835LIQ5"/>
<evidence type="ECO:0000259" key="3">
    <source>
        <dbReference type="Pfam" id="PF00407"/>
    </source>
</evidence>
<sequence length="154" mass="17001">MEGKLESKLEVNVPAREIWDIYGGLKLGQLGSKLVPDHFERVEVIEGDGGVGTVLRVIFPPGTPNLTSHIEKFTVVDNEKRIKVAEVIKGGYLDLGFSLYRVRFEIIEKDANSSIIKTTIEYKVDNAAHASLVSTTSLDLVAEAIAKYLTEKKV</sequence>
<dbReference type="Gene3D" id="3.30.530.20">
    <property type="match status" value="1"/>
</dbReference>
<evidence type="ECO:0000256" key="1">
    <source>
        <dbReference type="ARBA" id="ARBA00009744"/>
    </source>
</evidence>
<dbReference type="PANTHER" id="PTHR31213:SF19">
    <property type="entry name" value="BET V I_MAJOR LATEX PROTEIN DOMAIN-CONTAINING PROTEIN"/>
    <property type="match status" value="1"/>
</dbReference>
<comment type="similarity">
    <text evidence="1">Belongs to the BetVI family.</text>
</comment>
<dbReference type="PANTHER" id="PTHR31213">
    <property type="entry name" value="OS08G0374000 PROTEIN-RELATED"/>
    <property type="match status" value="1"/>
</dbReference>
<accession>A0A835LIQ5</accession>
<dbReference type="InterPro" id="IPR000916">
    <property type="entry name" value="Bet_v_I/MLP"/>
</dbReference>
<proteinExistence type="inferred from homology"/>
<reference evidence="4 5" key="1">
    <citation type="submission" date="2020-10" db="EMBL/GenBank/DDBJ databases">
        <title>The Coptis chinensis genome and diversification of protoberbering-type alkaloids.</title>
        <authorList>
            <person name="Wang B."/>
            <person name="Shu S."/>
            <person name="Song C."/>
            <person name="Liu Y."/>
        </authorList>
    </citation>
    <scope>NUCLEOTIDE SEQUENCE [LARGE SCALE GENOMIC DNA]</scope>
    <source>
        <strain evidence="4">HL-2020</strain>
        <tissue evidence="4">Leaf</tissue>
    </source>
</reference>
<keyword evidence="5" id="KW-1185">Reference proteome</keyword>
<dbReference type="Pfam" id="PF00407">
    <property type="entry name" value="Bet_v_1"/>
    <property type="match status" value="1"/>
</dbReference>
<keyword evidence="2" id="KW-0017">Alkaloid metabolism</keyword>
<dbReference type="EMBL" id="JADFTS010000008">
    <property type="protein sequence ID" value="KAF9593154.1"/>
    <property type="molecule type" value="Genomic_DNA"/>
</dbReference>
<gene>
    <name evidence="4" type="ORF">IFM89_020450</name>
</gene>
<dbReference type="GO" id="GO:0004864">
    <property type="term" value="F:protein phosphatase inhibitor activity"/>
    <property type="evidence" value="ECO:0007669"/>
    <property type="project" value="TreeGrafter"/>
</dbReference>
<evidence type="ECO:0000256" key="2">
    <source>
        <dbReference type="ARBA" id="ARBA00022589"/>
    </source>
</evidence>
<dbReference type="GO" id="GO:0006952">
    <property type="term" value="P:defense response"/>
    <property type="evidence" value="ECO:0007669"/>
    <property type="project" value="InterPro"/>
</dbReference>
<dbReference type="InterPro" id="IPR050279">
    <property type="entry name" value="Plant_def-hormone_signal"/>
</dbReference>
<dbReference type="GO" id="GO:0009820">
    <property type="term" value="P:alkaloid metabolic process"/>
    <property type="evidence" value="ECO:0007669"/>
    <property type="project" value="UniProtKB-KW"/>
</dbReference>
<dbReference type="Proteomes" id="UP000631114">
    <property type="component" value="Unassembled WGS sequence"/>
</dbReference>
<organism evidence="4 5">
    <name type="scientific">Coptis chinensis</name>
    <dbReference type="NCBI Taxonomy" id="261450"/>
    <lineage>
        <taxon>Eukaryota</taxon>
        <taxon>Viridiplantae</taxon>
        <taxon>Streptophyta</taxon>
        <taxon>Embryophyta</taxon>
        <taxon>Tracheophyta</taxon>
        <taxon>Spermatophyta</taxon>
        <taxon>Magnoliopsida</taxon>
        <taxon>Ranunculales</taxon>
        <taxon>Ranunculaceae</taxon>
        <taxon>Coptidoideae</taxon>
        <taxon>Coptis</taxon>
    </lineage>
</organism>
<feature type="domain" description="Bet v I/Major latex protein" evidence="3">
    <location>
        <begin position="1"/>
        <end position="129"/>
    </location>
</feature>
<dbReference type="CDD" id="cd07816">
    <property type="entry name" value="Bet_v1-like"/>
    <property type="match status" value="1"/>
</dbReference>
<dbReference type="InterPro" id="IPR023393">
    <property type="entry name" value="START-like_dom_sf"/>
</dbReference>
<protein>
    <recommendedName>
        <fullName evidence="3">Bet v I/Major latex protein domain-containing protein</fullName>
    </recommendedName>
</protein>
<evidence type="ECO:0000313" key="5">
    <source>
        <dbReference type="Proteomes" id="UP000631114"/>
    </source>
</evidence>
<dbReference type="GO" id="GO:0038023">
    <property type="term" value="F:signaling receptor activity"/>
    <property type="evidence" value="ECO:0007669"/>
    <property type="project" value="TreeGrafter"/>
</dbReference>
<name>A0A835LIQ5_9MAGN</name>
<dbReference type="GO" id="GO:0005634">
    <property type="term" value="C:nucleus"/>
    <property type="evidence" value="ECO:0007669"/>
    <property type="project" value="TreeGrafter"/>
</dbReference>
<dbReference type="GO" id="GO:0010427">
    <property type="term" value="F:abscisic acid binding"/>
    <property type="evidence" value="ECO:0007669"/>
    <property type="project" value="TreeGrafter"/>
</dbReference>
<evidence type="ECO:0000313" key="4">
    <source>
        <dbReference type="EMBL" id="KAF9593154.1"/>
    </source>
</evidence>
<dbReference type="GO" id="GO:0009738">
    <property type="term" value="P:abscisic acid-activated signaling pathway"/>
    <property type="evidence" value="ECO:0007669"/>
    <property type="project" value="TreeGrafter"/>
</dbReference>
<dbReference type="SUPFAM" id="SSF55961">
    <property type="entry name" value="Bet v1-like"/>
    <property type="match status" value="1"/>
</dbReference>
<dbReference type="GO" id="GO:0005737">
    <property type="term" value="C:cytoplasm"/>
    <property type="evidence" value="ECO:0007669"/>
    <property type="project" value="TreeGrafter"/>
</dbReference>